<feature type="transmembrane region" description="Helical" evidence="9">
    <location>
        <begin position="395"/>
        <end position="416"/>
    </location>
</feature>
<dbReference type="AlphaFoldDB" id="A0A9N8DM53"/>
<dbReference type="InterPro" id="IPR013525">
    <property type="entry name" value="ABC2_TM"/>
</dbReference>
<dbReference type="InterPro" id="IPR050352">
    <property type="entry name" value="ABCG_transporters"/>
</dbReference>
<feature type="transmembrane region" description="Helical" evidence="9">
    <location>
        <begin position="444"/>
        <end position="463"/>
    </location>
</feature>
<feature type="transmembrane region" description="Helical" evidence="9">
    <location>
        <begin position="606"/>
        <end position="625"/>
    </location>
</feature>
<keyword evidence="5" id="KW-0067">ATP-binding</keyword>
<feature type="compositionally biased region" description="Low complexity" evidence="8">
    <location>
        <begin position="644"/>
        <end position="655"/>
    </location>
</feature>
<evidence type="ECO:0000256" key="6">
    <source>
        <dbReference type="ARBA" id="ARBA00022989"/>
    </source>
</evidence>
<dbReference type="PROSITE" id="PS50893">
    <property type="entry name" value="ABC_TRANSPORTER_2"/>
    <property type="match status" value="1"/>
</dbReference>
<evidence type="ECO:0000256" key="4">
    <source>
        <dbReference type="ARBA" id="ARBA00022741"/>
    </source>
</evidence>
<dbReference type="InterPro" id="IPR043926">
    <property type="entry name" value="ABCG_dom"/>
</dbReference>
<evidence type="ECO:0000256" key="3">
    <source>
        <dbReference type="ARBA" id="ARBA00022692"/>
    </source>
</evidence>
<organism evidence="11 12">
    <name type="scientific">Seminavis robusta</name>
    <dbReference type="NCBI Taxonomy" id="568900"/>
    <lineage>
        <taxon>Eukaryota</taxon>
        <taxon>Sar</taxon>
        <taxon>Stramenopiles</taxon>
        <taxon>Ochrophyta</taxon>
        <taxon>Bacillariophyta</taxon>
        <taxon>Bacillariophyceae</taxon>
        <taxon>Bacillariophycidae</taxon>
        <taxon>Naviculales</taxon>
        <taxon>Naviculaceae</taxon>
        <taxon>Seminavis</taxon>
    </lineage>
</organism>
<dbReference type="OrthoDB" id="185936at2759"/>
<evidence type="ECO:0000256" key="2">
    <source>
        <dbReference type="ARBA" id="ARBA00022448"/>
    </source>
</evidence>
<dbReference type="Proteomes" id="UP001153069">
    <property type="component" value="Unassembled WGS sequence"/>
</dbReference>
<accession>A0A9N8DM53</accession>
<keyword evidence="7 9" id="KW-0472">Membrane</keyword>
<keyword evidence="2" id="KW-0813">Transport</keyword>
<feature type="transmembrane region" description="Helical" evidence="9">
    <location>
        <begin position="475"/>
        <end position="495"/>
    </location>
</feature>
<evidence type="ECO:0000259" key="10">
    <source>
        <dbReference type="PROSITE" id="PS50893"/>
    </source>
</evidence>
<evidence type="ECO:0000313" key="11">
    <source>
        <dbReference type="EMBL" id="CAB9505533.1"/>
    </source>
</evidence>
<sequence>MSKLIASDPSITSPTTGGSAHGSTGLGNSSRRSGMESSVLRFKNVNFVAGKGKNEKHILRDVSGRVSWGHVLAIMGPSGAGKTTLISSLTLDAHYGTPSGAVTLNGVPLTDNIFKKHCYVVKQHDKHWPYLTARESLLYAADLFEVADKSDIPAIVDDIIHKMGLDICADTRCARLSGGQARRLSIAMALLKQPTLLFLDEPTSGLDAAAAENIMKEIVRVAKDERIIIVCTIHQPSTKVYNGFDQLMIMSKGREVFAGDVADSIPYFESIGHPCPPDTNPAEYFLDLANADFSDDKAVEYLLDTWEERKPGAGHSSHHGKSWDDDDGQEGVTSYAGTSFFKEMGIMMKRHATLIIRDPILYLGRCAAGLLANIFFAFVYWNARVYEQEQVLNKMWVIIWFSGVITNMAVVAVYALNDEFKSIVREAKNGMVTGFTYVMAKNVLTLPFILLLSVCCLGIPGFVIMDFPAEGAKMYFFLFAAMLFVFESVSEFFSILFDDPILGMLQLMNFWFASFLFGGFVIPLDDMYYPWTIFYYIMPFSYFVRSALYETLSHATFATCEVGTQSAVCIQEETPGAGVPGIEVLRAFERVMPIAEAEDNTVRDTLILIGIGLAFKLLYTVGVILKTRRVAKIQQTAVHSYTSSSKKSNVSSGSIKSKKNVATRTQKPMIPDVVSSQAAVGLPAEVYSQEIEV</sequence>
<dbReference type="InterPro" id="IPR027417">
    <property type="entry name" value="P-loop_NTPase"/>
</dbReference>
<dbReference type="EMBL" id="CAICTM010000233">
    <property type="protein sequence ID" value="CAB9505533.1"/>
    <property type="molecule type" value="Genomic_DNA"/>
</dbReference>
<feature type="region of interest" description="Disordered" evidence="8">
    <location>
        <begin position="1"/>
        <end position="34"/>
    </location>
</feature>
<dbReference type="InterPro" id="IPR017871">
    <property type="entry name" value="ABC_transporter-like_CS"/>
</dbReference>
<dbReference type="GO" id="GO:0005886">
    <property type="term" value="C:plasma membrane"/>
    <property type="evidence" value="ECO:0007669"/>
    <property type="project" value="TreeGrafter"/>
</dbReference>
<evidence type="ECO:0000313" key="12">
    <source>
        <dbReference type="Proteomes" id="UP001153069"/>
    </source>
</evidence>
<dbReference type="Pfam" id="PF19055">
    <property type="entry name" value="ABC2_membrane_7"/>
    <property type="match status" value="1"/>
</dbReference>
<keyword evidence="4" id="KW-0547">Nucleotide-binding</keyword>
<dbReference type="GO" id="GO:0005524">
    <property type="term" value="F:ATP binding"/>
    <property type="evidence" value="ECO:0007669"/>
    <property type="project" value="UniProtKB-KW"/>
</dbReference>
<dbReference type="PANTHER" id="PTHR48041:SF139">
    <property type="entry name" value="PROTEIN SCARLET"/>
    <property type="match status" value="1"/>
</dbReference>
<dbReference type="PANTHER" id="PTHR48041">
    <property type="entry name" value="ABC TRANSPORTER G FAMILY MEMBER 28"/>
    <property type="match status" value="1"/>
</dbReference>
<evidence type="ECO:0000256" key="7">
    <source>
        <dbReference type="ARBA" id="ARBA00023136"/>
    </source>
</evidence>
<dbReference type="Pfam" id="PF00005">
    <property type="entry name" value="ABC_tran"/>
    <property type="match status" value="1"/>
</dbReference>
<name>A0A9N8DM53_9STRA</name>
<dbReference type="GO" id="GO:0140359">
    <property type="term" value="F:ABC-type transporter activity"/>
    <property type="evidence" value="ECO:0007669"/>
    <property type="project" value="InterPro"/>
</dbReference>
<gene>
    <name evidence="11" type="ORF">SEMRO_234_G094520.1</name>
</gene>
<dbReference type="Gene3D" id="3.40.50.300">
    <property type="entry name" value="P-loop containing nucleotide triphosphate hydrolases"/>
    <property type="match status" value="1"/>
</dbReference>
<evidence type="ECO:0000256" key="8">
    <source>
        <dbReference type="SAM" id="MobiDB-lite"/>
    </source>
</evidence>
<proteinExistence type="predicted"/>
<dbReference type="Pfam" id="PF01061">
    <property type="entry name" value="ABC2_membrane"/>
    <property type="match status" value="1"/>
</dbReference>
<keyword evidence="6 9" id="KW-1133">Transmembrane helix</keyword>
<feature type="compositionally biased region" description="Polar residues" evidence="8">
    <location>
        <begin position="9"/>
        <end position="34"/>
    </location>
</feature>
<feature type="transmembrane region" description="Helical" evidence="9">
    <location>
        <begin position="528"/>
        <end position="544"/>
    </location>
</feature>
<dbReference type="PROSITE" id="PS00211">
    <property type="entry name" value="ABC_TRANSPORTER_1"/>
    <property type="match status" value="1"/>
</dbReference>
<feature type="transmembrane region" description="Helical" evidence="9">
    <location>
        <begin position="501"/>
        <end position="521"/>
    </location>
</feature>
<keyword evidence="3 9" id="KW-0812">Transmembrane</keyword>
<keyword evidence="12" id="KW-1185">Reference proteome</keyword>
<feature type="transmembrane region" description="Helical" evidence="9">
    <location>
        <begin position="360"/>
        <end position="383"/>
    </location>
</feature>
<evidence type="ECO:0000256" key="9">
    <source>
        <dbReference type="SAM" id="Phobius"/>
    </source>
</evidence>
<evidence type="ECO:0000256" key="1">
    <source>
        <dbReference type="ARBA" id="ARBA00004141"/>
    </source>
</evidence>
<feature type="domain" description="ABC transporter" evidence="10">
    <location>
        <begin position="40"/>
        <end position="277"/>
    </location>
</feature>
<protein>
    <submittedName>
        <fullName evidence="11">White-brown complex homolog protein 30</fullName>
    </submittedName>
</protein>
<comment type="caution">
    <text evidence="11">The sequence shown here is derived from an EMBL/GenBank/DDBJ whole genome shotgun (WGS) entry which is preliminary data.</text>
</comment>
<evidence type="ECO:0000256" key="5">
    <source>
        <dbReference type="ARBA" id="ARBA00022840"/>
    </source>
</evidence>
<dbReference type="SMART" id="SM00382">
    <property type="entry name" value="AAA"/>
    <property type="match status" value="1"/>
</dbReference>
<reference evidence="11" key="1">
    <citation type="submission" date="2020-06" db="EMBL/GenBank/DDBJ databases">
        <authorList>
            <consortium name="Plant Systems Biology data submission"/>
        </authorList>
    </citation>
    <scope>NUCLEOTIDE SEQUENCE</scope>
    <source>
        <strain evidence="11">D6</strain>
    </source>
</reference>
<dbReference type="GO" id="GO:0016887">
    <property type="term" value="F:ATP hydrolysis activity"/>
    <property type="evidence" value="ECO:0007669"/>
    <property type="project" value="InterPro"/>
</dbReference>
<dbReference type="SUPFAM" id="SSF52540">
    <property type="entry name" value="P-loop containing nucleoside triphosphate hydrolases"/>
    <property type="match status" value="1"/>
</dbReference>
<feature type="region of interest" description="Disordered" evidence="8">
    <location>
        <begin position="644"/>
        <end position="666"/>
    </location>
</feature>
<dbReference type="InterPro" id="IPR003439">
    <property type="entry name" value="ABC_transporter-like_ATP-bd"/>
</dbReference>
<comment type="subcellular location">
    <subcellularLocation>
        <location evidence="1">Membrane</location>
        <topology evidence="1">Multi-pass membrane protein</topology>
    </subcellularLocation>
</comment>
<dbReference type="InterPro" id="IPR003593">
    <property type="entry name" value="AAA+_ATPase"/>
</dbReference>